<evidence type="ECO:0000256" key="7">
    <source>
        <dbReference type="ARBA" id="ARBA00075368"/>
    </source>
</evidence>
<keyword evidence="1" id="KW-0343">GTPase activation</keyword>
<keyword evidence="4" id="KW-0449">Lipoprotein</keyword>
<feature type="compositionally biased region" description="Basic and acidic residues" evidence="8">
    <location>
        <begin position="25"/>
        <end position="43"/>
    </location>
</feature>
<feature type="region of interest" description="Disordered" evidence="8">
    <location>
        <begin position="214"/>
        <end position="254"/>
    </location>
</feature>
<organism evidence="10 11">
    <name type="scientific">Pelusios castaneus</name>
    <name type="common">West African mud turtle</name>
    <dbReference type="NCBI Taxonomy" id="367368"/>
    <lineage>
        <taxon>Eukaryota</taxon>
        <taxon>Metazoa</taxon>
        <taxon>Chordata</taxon>
        <taxon>Craniata</taxon>
        <taxon>Vertebrata</taxon>
        <taxon>Euteleostomi</taxon>
        <taxon>Archelosauria</taxon>
        <taxon>Testudinata</taxon>
        <taxon>Testudines</taxon>
        <taxon>Pleurodira</taxon>
        <taxon>Pelomedusidae</taxon>
        <taxon>Pelusios</taxon>
    </lineage>
</organism>
<name>A0A8C8SMW3_9SAUR</name>
<dbReference type="InterPro" id="IPR000198">
    <property type="entry name" value="RhoGAP_dom"/>
</dbReference>
<evidence type="ECO:0000256" key="5">
    <source>
        <dbReference type="ARBA" id="ARBA00057607"/>
    </source>
</evidence>
<keyword evidence="11" id="KW-1185">Reference proteome</keyword>
<evidence type="ECO:0000256" key="2">
    <source>
        <dbReference type="ARBA" id="ARBA00022553"/>
    </source>
</evidence>
<feature type="compositionally biased region" description="Low complexity" evidence="8">
    <location>
        <begin position="152"/>
        <end position="176"/>
    </location>
</feature>
<evidence type="ECO:0000256" key="4">
    <source>
        <dbReference type="ARBA" id="ARBA00023288"/>
    </source>
</evidence>
<reference evidence="10" key="1">
    <citation type="submission" date="2025-08" db="UniProtKB">
        <authorList>
            <consortium name="Ensembl"/>
        </authorList>
    </citation>
    <scope>IDENTIFICATION</scope>
</reference>
<accession>A0A8C8SMW3</accession>
<evidence type="ECO:0000313" key="10">
    <source>
        <dbReference type="Ensembl" id="ENSPCEP00000022142.1"/>
    </source>
</evidence>
<dbReference type="GO" id="GO:0046578">
    <property type="term" value="P:regulation of Ras protein signal transduction"/>
    <property type="evidence" value="ECO:0007669"/>
    <property type="project" value="TreeGrafter"/>
</dbReference>
<dbReference type="Ensembl" id="ENSPCET00000022892.1">
    <property type="protein sequence ID" value="ENSPCEP00000022142.1"/>
    <property type="gene ID" value="ENSPCEG00000016938.1"/>
</dbReference>
<dbReference type="GO" id="GO:0005096">
    <property type="term" value="F:GTPase activator activity"/>
    <property type="evidence" value="ECO:0007669"/>
    <property type="project" value="UniProtKB-KW"/>
</dbReference>
<evidence type="ECO:0000256" key="8">
    <source>
        <dbReference type="SAM" id="MobiDB-lite"/>
    </source>
</evidence>
<dbReference type="Gene3D" id="1.10.555.10">
    <property type="entry name" value="Rho GTPase activation protein"/>
    <property type="match status" value="1"/>
</dbReference>
<dbReference type="Pfam" id="PF00620">
    <property type="entry name" value="RhoGAP"/>
    <property type="match status" value="1"/>
</dbReference>
<keyword evidence="3" id="KW-0564">Palmitate</keyword>
<protein>
    <recommendedName>
        <fullName evidence="6">Rho GTPase-activating protein SYDE1</fullName>
    </recommendedName>
    <alternativeName>
        <fullName evidence="7">Synapse defective protein 1 homolog 1</fullName>
    </alternativeName>
</protein>
<dbReference type="AlphaFoldDB" id="A0A8C8SMW3"/>
<dbReference type="SUPFAM" id="SSF49562">
    <property type="entry name" value="C2 domain (Calcium/lipid-binding domain, CaLB)"/>
    <property type="match status" value="1"/>
</dbReference>
<evidence type="ECO:0000259" key="9">
    <source>
        <dbReference type="PROSITE" id="PS50238"/>
    </source>
</evidence>
<feature type="compositionally biased region" description="Basic residues" evidence="8">
    <location>
        <begin position="9"/>
        <end position="24"/>
    </location>
</feature>
<keyword evidence="2" id="KW-0597">Phosphoprotein</keyword>
<feature type="region of interest" description="Disordered" evidence="8">
    <location>
        <begin position="82"/>
        <end position="180"/>
    </location>
</feature>
<dbReference type="PANTHER" id="PTHR46150">
    <property type="entry name" value="RHO GTPASE-ACTIVATING PROTEIN 100F"/>
    <property type="match status" value="1"/>
</dbReference>
<feature type="region of interest" description="Disordered" evidence="8">
    <location>
        <begin position="272"/>
        <end position="334"/>
    </location>
</feature>
<reference evidence="10" key="2">
    <citation type="submission" date="2025-09" db="UniProtKB">
        <authorList>
            <consortium name="Ensembl"/>
        </authorList>
    </citation>
    <scope>IDENTIFICATION</scope>
</reference>
<dbReference type="InterPro" id="IPR035892">
    <property type="entry name" value="C2_domain_sf"/>
</dbReference>
<dbReference type="Proteomes" id="UP000694393">
    <property type="component" value="Unplaced"/>
</dbReference>
<evidence type="ECO:0000256" key="6">
    <source>
        <dbReference type="ARBA" id="ARBA00074687"/>
    </source>
</evidence>
<dbReference type="InterPro" id="IPR057459">
    <property type="entry name" value="SYDE1/2_C2"/>
</dbReference>
<proteinExistence type="predicted"/>
<dbReference type="PROSITE" id="PS50238">
    <property type="entry name" value="RHOGAP"/>
    <property type="match status" value="1"/>
</dbReference>
<feature type="compositionally biased region" description="Basic and acidic residues" evidence="8">
    <location>
        <begin position="294"/>
        <end position="304"/>
    </location>
</feature>
<evidence type="ECO:0000256" key="1">
    <source>
        <dbReference type="ARBA" id="ARBA00022468"/>
    </source>
</evidence>
<feature type="region of interest" description="Disordered" evidence="8">
    <location>
        <begin position="1"/>
        <end position="62"/>
    </location>
</feature>
<dbReference type="InterPro" id="IPR052118">
    <property type="entry name" value="Rho-GAP_regulator"/>
</dbReference>
<feature type="compositionally biased region" description="Polar residues" evidence="8">
    <location>
        <begin position="305"/>
        <end position="318"/>
    </location>
</feature>
<dbReference type="PANTHER" id="PTHR46150:SF2">
    <property type="entry name" value="RHO GTPASE-ACTIVATING PROTEIN SYDE1"/>
    <property type="match status" value="1"/>
</dbReference>
<evidence type="ECO:0000313" key="11">
    <source>
        <dbReference type="Proteomes" id="UP000694393"/>
    </source>
</evidence>
<dbReference type="FunFam" id="1.10.555.10:FF:000051">
    <property type="entry name" value="Synapse defective Rho GTPase homolog 1"/>
    <property type="match status" value="1"/>
</dbReference>
<dbReference type="SMART" id="SM00324">
    <property type="entry name" value="RhoGAP"/>
    <property type="match status" value="1"/>
</dbReference>
<feature type="domain" description="Rho-GAP" evidence="9">
    <location>
        <begin position="638"/>
        <end position="848"/>
    </location>
</feature>
<dbReference type="InterPro" id="IPR008936">
    <property type="entry name" value="Rho_GTPase_activation_prot"/>
</dbReference>
<feature type="compositionally biased region" description="Polar residues" evidence="8">
    <location>
        <begin position="215"/>
        <end position="228"/>
    </location>
</feature>
<dbReference type="Pfam" id="PF25336">
    <property type="entry name" value="C2_SYDE"/>
    <property type="match status" value="1"/>
</dbReference>
<dbReference type="GO" id="GO:0097060">
    <property type="term" value="C:synaptic membrane"/>
    <property type="evidence" value="ECO:0007669"/>
    <property type="project" value="TreeGrafter"/>
</dbReference>
<evidence type="ECO:0000256" key="3">
    <source>
        <dbReference type="ARBA" id="ARBA00023139"/>
    </source>
</evidence>
<comment type="function">
    <text evidence="5">GTPase activator for the Rho-type GTPases. As a GCM1 downstream effector, it is involved in placental development and positively regulates trophoblast cells migration. It regulates cytoskeletal remodeling by controlling the activity of Rho GTPases including RHOA, CDC42 and RAC1.</text>
</comment>
<feature type="region of interest" description="Disordered" evidence="8">
    <location>
        <begin position="348"/>
        <end position="483"/>
    </location>
</feature>
<dbReference type="SUPFAM" id="SSF48350">
    <property type="entry name" value="GTPase activation domain, GAP"/>
    <property type="match status" value="1"/>
</dbReference>
<dbReference type="GO" id="GO:0016477">
    <property type="term" value="P:cell migration"/>
    <property type="evidence" value="ECO:0007669"/>
    <property type="project" value="TreeGrafter"/>
</dbReference>
<dbReference type="GO" id="GO:0007165">
    <property type="term" value="P:signal transduction"/>
    <property type="evidence" value="ECO:0007669"/>
    <property type="project" value="InterPro"/>
</dbReference>
<sequence length="993" mass="107398">MAEPLLRRTFSRLRGKEKLRRKKSDAKERERPSRMLDAPRELEPGPGPEPTTQDPDGSCRRGAVITVSRKQSWARFSCGIRDAPRSSYSRKGPASPVAPAPLQNEGDGVRPVPSGRDTDREPKCPMQPQELFSPTHVGGTASEGEVCLVENPPAAVPSSPRPSPASATSTPQSSLAPDEEEAELMCSYAELCASSGAARCASHGAYLQSLERSSRQWVLSSGKAQSPEESAPSAGMELKEASATGSEGEIWYNPIPEDEDVAGVRQGAELCSSSKKCGGGTGSQECNRGKARLGRAEPGGERSLRSGTGQVESPSLQTAPGPAGQGEDLGAGRTQACGKLPISCASAAVGLAGPTPPPSPSSSKKGRSLGKVKSPGTVRRLSLKMKKLPELRRKLSLRSARPRGQEPEASGSISPRDARKEPGNVINRYHLDSSVTSQPGSHRAKAASKGGYLSDGDSPELLAKADKRPCPGPEGPEAGAGLDLSVFQPYNSTEQPRCAQPISGLVSVHLYGVGDLKPPKAESREVFCVLQVDAVPKARTALLPWTAAFLSLNHTFNLELDGACHLKVIVFSWDPATCRNRVCCHGTIALPHVFRGCRAQPLAVQLEPRGLLYCKLTLVKQRELSGGPSDQELRVFGVELRRLVERENSVTKVPLLIQKCVAQIEKRGLKIVGLYRLCGSAAVKKELRDAFERDSAAVTLSEHLYPDINVITGILKDYLRELPTPLITKTLYQVVLKAMAQRPPQDTLSRQEAEETVALLDCLPEIEKATLTVLLDHLSLVASFHDFNRMNSQNIAVCFGPVLLNQNQEPRRQGARSYAHSEEIASAVDFKRHIEVLHYLLQAWPAPCRKGRDVGGQEGALLEPTCLRQRRRPALRLDLPDSEVVTRHRPQGLESPPSNRYAGEWSVCGQEYGLVAGPGLEADYDEVAGSDSENEVLDLREGLGGHGRTVFMGDFALVDDPEVPFSPRLNLKDFDALILDLERELSKQINVCL</sequence>